<dbReference type="Proteomes" id="UP000694865">
    <property type="component" value="Unplaced"/>
</dbReference>
<evidence type="ECO:0000313" key="4">
    <source>
        <dbReference type="RefSeq" id="XP_002737300.1"/>
    </source>
</evidence>
<dbReference type="Pfam" id="PF13676">
    <property type="entry name" value="TIR_2"/>
    <property type="match status" value="1"/>
</dbReference>
<protein>
    <submittedName>
        <fullName evidence="4">Uncharacterized protein LOC100374327</fullName>
    </submittedName>
</protein>
<dbReference type="PANTHER" id="PTHR46270:SF2">
    <property type="entry name" value="TIR DOMAIN-CONTAINING PROTEIN"/>
    <property type="match status" value="1"/>
</dbReference>
<proteinExistence type="predicted"/>
<dbReference type="InterPro" id="IPR035897">
    <property type="entry name" value="Toll_tir_struct_dom_sf"/>
</dbReference>
<evidence type="ECO:0000313" key="3">
    <source>
        <dbReference type="Proteomes" id="UP000694865"/>
    </source>
</evidence>
<feature type="compositionally biased region" description="Basic and acidic residues" evidence="1">
    <location>
        <begin position="157"/>
        <end position="178"/>
    </location>
</feature>
<dbReference type="Gene3D" id="3.40.50.10140">
    <property type="entry name" value="Toll/interleukin-1 receptor homology (TIR) domain"/>
    <property type="match status" value="1"/>
</dbReference>
<reference evidence="4" key="1">
    <citation type="submission" date="2025-08" db="UniProtKB">
        <authorList>
            <consortium name="RefSeq"/>
        </authorList>
    </citation>
    <scope>IDENTIFICATION</scope>
    <source>
        <tissue evidence="4">Testes</tissue>
    </source>
</reference>
<sequence length="178" mass="20460">MATEHVMLSYSWSDKPELVRKIKTELDRRGFRTWMDVEQMSGNVNRAMATGIEGAMAVLMCVGSNYKKSRNCEKEAGYADQTQKPILTVIVEEGLKLDGWAGVINGSRLYFDFSSPTNFKSRMDELEKELKRLCPKQTKRRGSVPVAAAPKGPLRRRLSDKERRDELQKNLRDFEPQW</sequence>
<name>A0ABM0GTZ1_SACKO</name>
<accession>A0ABM0GTZ1</accession>
<dbReference type="SUPFAM" id="SSF52200">
    <property type="entry name" value="Toll/Interleukin receptor TIR domain"/>
    <property type="match status" value="1"/>
</dbReference>
<gene>
    <name evidence="4" type="primary">LOC100374327</name>
</gene>
<keyword evidence="3" id="KW-1185">Reference proteome</keyword>
<dbReference type="PANTHER" id="PTHR46270">
    <property type="entry name" value="ARMADILLO-TYPE FOLD-RELATED"/>
    <property type="match status" value="1"/>
</dbReference>
<evidence type="ECO:0000256" key="1">
    <source>
        <dbReference type="SAM" id="MobiDB-lite"/>
    </source>
</evidence>
<feature type="region of interest" description="Disordered" evidence="1">
    <location>
        <begin position="137"/>
        <end position="178"/>
    </location>
</feature>
<evidence type="ECO:0000259" key="2">
    <source>
        <dbReference type="Pfam" id="PF13676"/>
    </source>
</evidence>
<dbReference type="GeneID" id="100374327"/>
<dbReference type="RefSeq" id="XP_002737300.1">
    <property type="nucleotide sequence ID" value="XM_002737254.2"/>
</dbReference>
<dbReference type="InterPro" id="IPR000157">
    <property type="entry name" value="TIR_dom"/>
</dbReference>
<feature type="domain" description="TIR" evidence="2">
    <location>
        <begin position="6"/>
        <end position="123"/>
    </location>
</feature>
<organism evidence="3 4">
    <name type="scientific">Saccoglossus kowalevskii</name>
    <name type="common">Acorn worm</name>
    <dbReference type="NCBI Taxonomy" id="10224"/>
    <lineage>
        <taxon>Eukaryota</taxon>
        <taxon>Metazoa</taxon>
        <taxon>Hemichordata</taxon>
        <taxon>Enteropneusta</taxon>
        <taxon>Harrimaniidae</taxon>
        <taxon>Saccoglossus</taxon>
    </lineage>
</organism>